<feature type="binding site" evidence="5">
    <location>
        <position position="457"/>
    </location>
    <ligand>
        <name>Mn(2+)</name>
        <dbReference type="ChEBI" id="CHEBI:29035"/>
    </ligand>
</feature>
<feature type="binding site" evidence="5">
    <location>
        <position position="101"/>
    </location>
    <ligand>
        <name>Mn(2+)</name>
        <dbReference type="ChEBI" id="CHEBI:29035"/>
    </ligand>
</feature>
<evidence type="ECO:0000256" key="3">
    <source>
        <dbReference type="ARBA" id="ARBA00022679"/>
    </source>
</evidence>
<proteinExistence type="inferred from homology"/>
<keyword evidence="5" id="KW-0170">Cobalt</keyword>
<dbReference type="GO" id="GO:0008652">
    <property type="term" value="P:amino acid biosynthetic process"/>
    <property type="evidence" value="ECO:0007669"/>
    <property type="project" value="UniProtKB-KW"/>
</dbReference>
<gene>
    <name evidence="7" type="ORF">MVEN_01992500</name>
</gene>
<keyword evidence="3 6" id="KW-0808">Transferase</keyword>
<dbReference type="GO" id="GO:0009073">
    <property type="term" value="P:aromatic amino acid family biosynthetic process"/>
    <property type="evidence" value="ECO:0007669"/>
    <property type="project" value="UniProtKB-KW"/>
</dbReference>
<dbReference type="UniPathway" id="UPA00053">
    <property type="reaction ID" value="UER00084"/>
</dbReference>
<dbReference type="PANTHER" id="PTHR21337:SF0">
    <property type="entry name" value="PHOSPHO-2-DEHYDRO-3-DEOXYHEPTONATE ALDOLASE"/>
    <property type="match status" value="1"/>
</dbReference>
<feature type="binding site" evidence="5">
    <location>
        <position position="415"/>
    </location>
    <ligand>
        <name>Mn(2+)</name>
        <dbReference type="ChEBI" id="CHEBI:29035"/>
    </ligand>
</feature>
<evidence type="ECO:0000313" key="8">
    <source>
        <dbReference type="Proteomes" id="UP000620124"/>
    </source>
</evidence>
<comment type="cofactor">
    <cofactor evidence="5">
        <name>Mn(2+)</name>
        <dbReference type="ChEBI" id="CHEBI:29035"/>
    </cofactor>
    <cofactor evidence="5">
        <name>Co(2+)</name>
        <dbReference type="ChEBI" id="CHEBI:48828"/>
    </cofactor>
    <cofactor evidence="5">
        <name>Cd(2+)</name>
        <dbReference type="ChEBI" id="CHEBI:48775"/>
    </cofactor>
    <text evidence="5">Binds 1 divalent cation per subunit. The enzyme is active with manganese, cobalt or cadmium ions.</text>
</comment>
<protein>
    <recommendedName>
        <fullName evidence="6">Phospho-2-dehydro-3-deoxyheptonate aldolase</fullName>
        <ecNumber evidence="6">2.5.1.54</ecNumber>
    </recommendedName>
</protein>
<comment type="similarity">
    <text evidence="2 6">Belongs to the class-II DAHP synthase family.</text>
</comment>
<dbReference type="Gene3D" id="3.20.20.70">
    <property type="entry name" value="Aldolase class I"/>
    <property type="match status" value="1"/>
</dbReference>
<evidence type="ECO:0000256" key="5">
    <source>
        <dbReference type="PIRSR" id="PIRSR602480-1"/>
    </source>
</evidence>
<keyword evidence="6" id="KW-0057">Aromatic amino acid biosynthesis</keyword>
<evidence type="ECO:0000256" key="6">
    <source>
        <dbReference type="RuleBase" id="RU363071"/>
    </source>
</evidence>
<evidence type="ECO:0000256" key="1">
    <source>
        <dbReference type="ARBA" id="ARBA00004688"/>
    </source>
</evidence>
<dbReference type="GO" id="GO:0003849">
    <property type="term" value="F:3-deoxy-7-phosphoheptulonate synthase activity"/>
    <property type="evidence" value="ECO:0007669"/>
    <property type="project" value="UniProtKB-EC"/>
</dbReference>
<keyword evidence="5" id="KW-0104">Cadmium</keyword>
<keyword evidence="5" id="KW-0464">Manganese</keyword>
<dbReference type="SUPFAM" id="SSF51569">
    <property type="entry name" value="Aldolase"/>
    <property type="match status" value="1"/>
</dbReference>
<dbReference type="AlphaFoldDB" id="A0A8H6XEV1"/>
<feature type="binding site" evidence="5">
    <location>
        <position position="383"/>
    </location>
    <ligand>
        <name>phosphoenolpyruvate</name>
        <dbReference type="ChEBI" id="CHEBI:58702"/>
    </ligand>
</feature>
<accession>A0A8H6XEV1</accession>
<feature type="binding site" evidence="5">
    <location>
        <position position="140"/>
    </location>
    <ligand>
        <name>phosphoenolpyruvate</name>
        <dbReference type="ChEBI" id="CHEBI:58702"/>
    </ligand>
</feature>
<keyword evidence="8" id="KW-1185">Reference proteome</keyword>
<keyword evidence="6" id="KW-0028">Amino-acid biosynthesis</keyword>
<feature type="binding site" evidence="5">
    <location>
        <position position="493"/>
    </location>
    <ligand>
        <name>Mn(2+)</name>
        <dbReference type="ChEBI" id="CHEBI:29035"/>
    </ligand>
</feature>
<reference evidence="7" key="1">
    <citation type="submission" date="2020-05" db="EMBL/GenBank/DDBJ databases">
        <title>Mycena genomes resolve the evolution of fungal bioluminescence.</title>
        <authorList>
            <person name="Tsai I.J."/>
        </authorList>
    </citation>
    <scope>NUCLEOTIDE SEQUENCE</scope>
    <source>
        <strain evidence="7">CCC161011</strain>
    </source>
</reference>
<evidence type="ECO:0000256" key="2">
    <source>
        <dbReference type="ARBA" id="ARBA00008911"/>
    </source>
</evidence>
<dbReference type="OrthoDB" id="2338at2759"/>
<dbReference type="GO" id="GO:0009423">
    <property type="term" value="P:chorismate biosynthetic process"/>
    <property type="evidence" value="ECO:0007669"/>
    <property type="project" value="UniProtKB-UniPathway"/>
</dbReference>
<name>A0A8H6XEV1_9AGAR</name>
<comment type="caution">
    <text evidence="7">The sequence shown here is derived from an EMBL/GenBank/DDBJ whole genome shotgun (WGS) entry which is preliminary data.</text>
</comment>
<dbReference type="EMBL" id="JACAZI010000020">
    <property type="protein sequence ID" value="KAF7339154.1"/>
    <property type="molecule type" value="Genomic_DNA"/>
</dbReference>
<dbReference type="Pfam" id="PF01474">
    <property type="entry name" value="DAHP_synth_2"/>
    <property type="match status" value="1"/>
</dbReference>
<dbReference type="InterPro" id="IPR002480">
    <property type="entry name" value="DAHP_synth_2"/>
</dbReference>
<feature type="binding site" evidence="5">
    <location>
        <position position="352"/>
    </location>
    <ligand>
        <name>phosphoenolpyruvate</name>
        <dbReference type="ChEBI" id="CHEBI:58702"/>
    </ligand>
</feature>
<sequence>MSLRCMITQITLSLCGALKGAVTKPIVIHTMPASESWSPSSWKSKSIAQDVEYPDPKHLAKVLSKLETLPPLVTPSEIERLRNQLSLVQRNEAFLLHAGDCAESFDACTHENISAKIGLILSFSLILIWGARLPVVRIGRIAGQYAKPRSSPREKIGDREVLSFRGDNVNGLDPNDRTPDPERLLSAYFHSTATLNHVRGLLTSGFASLHQPRTWSLSHVRSPSLRTEFEAIVEGLSDALDFSRTIGVESGPSFEQGGGRGTVGEVDFYTSHEGLMLEYEQALTREFPLPVRAPAATHGHTAAKDNANTSSKAEKAFYNTSAHFLWIGDRTRQLTGAHVEYFRGIRNPIGIKVGPSMAGDELVRLLDIVNPRKEAGRVTLITRYGAGKIDDHLAGHIAAVQGSGHGVIWICDPMHGNTQTSASGLKTRHFGTIISELTACLRIHATCGSRLGGVSLEFTGELNEEGFSVTECVGGSMELGEQELGLRYQSFCDPRLNFEQSLDVAFLISNFLKKERRNGGKQAAGTDAHADVLYTELSRQASG</sequence>
<dbReference type="EC" id="2.5.1.54" evidence="6"/>
<comment type="catalytic activity">
    <reaction evidence="4 6">
        <text>D-erythrose 4-phosphate + phosphoenolpyruvate + H2O = 7-phospho-2-dehydro-3-deoxy-D-arabino-heptonate + phosphate</text>
        <dbReference type="Rhea" id="RHEA:14717"/>
        <dbReference type="ChEBI" id="CHEBI:15377"/>
        <dbReference type="ChEBI" id="CHEBI:16897"/>
        <dbReference type="ChEBI" id="CHEBI:43474"/>
        <dbReference type="ChEBI" id="CHEBI:58394"/>
        <dbReference type="ChEBI" id="CHEBI:58702"/>
        <dbReference type="EC" id="2.5.1.54"/>
    </reaction>
</comment>
<dbReference type="InterPro" id="IPR013785">
    <property type="entry name" value="Aldolase_TIM"/>
</dbReference>
<organism evidence="7 8">
    <name type="scientific">Mycena venus</name>
    <dbReference type="NCBI Taxonomy" id="2733690"/>
    <lineage>
        <taxon>Eukaryota</taxon>
        <taxon>Fungi</taxon>
        <taxon>Dikarya</taxon>
        <taxon>Basidiomycota</taxon>
        <taxon>Agaricomycotina</taxon>
        <taxon>Agaricomycetes</taxon>
        <taxon>Agaricomycetidae</taxon>
        <taxon>Agaricales</taxon>
        <taxon>Marasmiineae</taxon>
        <taxon>Mycenaceae</taxon>
        <taxon>Mycena</taxon>
    </lineage>
</organism>
<evidence type="ECO:0000256" key="4">
    <source>
        <dbReference type="ARBA" id="ARBA00047508"/>
    </source>
</evidence>
<dbReference type="PANTHER" id="PTHR21337">
    <property type="entry name" value="PHOSPHO-2-DEHYDRO-3-DEOXYHEPTONATE ALDOLASE 1, 2"/>
    <property type="match status" value="1"/>
</dbReference>
<comment type="pathway">
    <text evidence="1 6">Metabolic intermediate biosynthesis; chorismate biosynthesis; chorismate from D-erythrose 4-phosphate and phosphoenolpyruvate: step 1/7.</text>
</comment>
<dbReference type="Proteomes" id="UP000620124">
    <property type="component" value="Unassembled WGS sequence"/>
</dbReference>
<evidence type="ECO:0000313" key="7">
    <source>
        <dbReference type="EMBL" id="KAF7339154.1"/>
    </source>
</evidence>